<feature type="transmembrane region" description="Helical" evidence="5">
    <location>
        <begin position="112"/>
        <end position="130"/>
    </location>
</feature>
<dbReference type="PANTHER" id="PTHR28668">
    <property type="entry name" value="TRANSMEMBRANE PROTEIN 234"/>
    <property type="match status" value="1"/>
</dbReference>
<keyword evidence="2 5" id="KW-0812">Transmembrane</keyword>
<feature type="transmembrane region" description="Helical" evidence="5">
    <location>
        <begin position="83"/>
        <end position="106"/>
    </location>
</feature>
<dbReference type="AlphaFoldDB" id="A0AAV4SUF8"/>
<evidence type="ECO:0000256" key="3">
    <source>
        <dbReference type="ARBA" id="ARBA00022989"/>
    </source>
</evidence>
<evidence type="ECO:0000256" key="1">
    <source>
        <dbReference type="ARBA" id="ARBA00004141"/>
    </source>
</evidence>
<dbReference type="EMBL" id="BPLR01010008">
    <property type="protein sequence ID" value="GIY36092.1"/>
    <property type="molecule type" value="Genomic_DNA"/>
</dbReference>
<gene>
    <name evidence="7" type="primary">AGAP012180</name>
    <name evidence="7" type="ORF">CEXT_449851</name>
</gene>
<evidence type="ECO:0000256" key="4">
    <source>
        <dbReference type="ARBA" id="ARBA00023136"/>
    </source>
</evidence>
<feature type="transmembrane region" description="Helical" evidence="5">
    <location>
        <begin position="56"/>
        <end position="76"/>
    </location>
</feature>
<dbReference type="Pfam" id="PF10639">
    <property type="entry name" value="TMEM234"/>
    <property type="match status" value="1"/>
</dbReference>
<evidence type="ECO:0000313" key="7">
    <source>
        <dbReference type="EMBL" id="GIY36092.1"/>
    </source>
</evidence>
<name>A0AAV4SUF8_CAEEX</name>
<comment type="subcellular location">
    <subcellularLocation>
        <location evidence="1">Membrane</location>
        <topology evidence="1">Multi-pass membrane protein</topology>
    </subcellularLocation>
</comment>
<dbReference type="Proteomes" id="UP001054945">
    <property type="component" value="Unassembled WGS sequence"/>
</dbReference>
<dbReference type="PANTHER" id="PTHR28668:SF1">
    <property type="entry name" value="TRANSMEMBRANE PROTEIN 234"/>
    <property type="match status" value="1"/>
</dbReference>
<evidence type="ECO:0000313" key="8">
    <source>
        <dbReference type="Proteomes" id="UP001054945"/>
    </source>
</evidence>
<keyword evidence="8" id="KW-1185">Reference proteome</keyword>
<organism evidence="7 8">
    <name type="scientific">Caerostris extrusa</name>
    <name type="common">Bark spider</name>
    <name type="synonym">Caerostris bankana</name>
    <dbReference type="NCBI Taxonomy" id="172846"/>
    <lineage>
        <taxon>Eukaryota</taxon>
        <taxon>Metazoa</taxon>
        <taxon>Ecdysozoa</taxon>
        <taxon>Arthropoda</taxon>
        <taxon>Chelicerata</taxon>
        <taxon>Arachnida</taxon>
        <taxon>Araneae</taxon>
        <taxon>Araneomorphae</taxon>
        <taxon>Entelegynae</taxon>
        <taxon>Araneoidea</taxon>
        <taxon>Araneidae</taxon>
        <taxon>Caerostris</taxon>
    </lineage>
</organism>
<evidence type="ECO:0000256" key="5">
    <source>
        <dbReference type="SAM" id="Phobius"/>
    </source>
</evidence>
<sequence>MLSSIIWLIVVAAMWGFSTPLIRHGSAGIENIQKSNFLSQWFAEIGFLATNWKVRISNIFCFPFLINQSGSALYALTLGSADLTLAVPLVNSLTLIFVSISGPLLGDKDAKPASYVGMTLVAAGMTLCILDNSLK</sequence>
<evidence type="ECO:0000256" key="6">
    <source>
        <dbReference type="SAM" id="SignalP"/>
    </source>
</evidence>
<dbReference type="InterPro" id="IPR018908">
    <property type="entry name" value="TMEM234"/>
</dbReference>
<dbReference type="GO" id="GO:0016020">
    <property type="term" value="C:membrane"/>
    <property type="evidence" value="ECO:0007669"/>
    <property type="project" value="UniProtKB-SubCell"/>
</dbReference>
<feature type="chain" id="PRO_5043864963" evidence="6">
    <location>
        <begin position="17"/>
        <end position="135"/>
    </location>
</feature>
<proteinExistence type="predicted"/>
<evidence type="ECO:0000256" key="2">
    <source>
        <dbReference type="ARBA" id="ARBA00022692"/>
    </source>
</evidence>
<protein>
    <submittedName>
        <fullName evidence="7">Transmembrane protein 234 homolog</fullName>
    </submittedName>
</protein>
<feature type="signal peptide" evidence="6">
    <location>
        <begin position="1"/>
        <end position="16"/>
    </location>
</feature>
<accession>A0AAV4SUF8</accession>
<comment type="caution">
    <text evidence="7">The sequence shown here is derived from an EMBL/GenBank/DDBJ whole genome shotgun (WGS) entry which is preliminary data.</text>
</comment>
<reference evidence="7 8" key="1">
    <citation type="submission" date="2021-06" db="EMBL/GenBank/DDBJ databases">
        <title>Caerostris extrusa draft genome.</title>
        <authorList>
            <person name="Kono N."/>
            <person name="Arakawa K."/>
        </authorList>
    </citation>
    <scope>NUCLEOTIDE SEQUENCE [LARGE SCALE GENOMIC DNA]</scope>
</reference>
<keyword evidence="3 5" id="KW-1133">Transmembrane helix</keyword>
<keyword evidence="6" id="KW-0732">Signal</keyword>
<keyword evidence="4 5" id="KW-0472">Membrane</keyword>